<dbReference type="AlphaFoldDB" id="A0A517WLJ3"/>
<sequence length="496" mass="57918">MSRLTCFRRRLPYRKQTGCLSKLRQQSAEFKTTRSAPRVEDFLGNDEEGWPEAWEYDCYDPTSAADRFYFQFQQALESQWKRPVELLIPRPSASQADAVPKEGEVQLARTELLQLVENLESQVDALASAVSQGKIRRIETLVPETELPAAIRRLAAKQVADQTSESLSWLSLVVFFKPFWIRSAESWTGQSKSSLIQHLFVNYQVPEFLIDAWDHFQEAAEMQFKWQLWLIILGQGGSLRLVPGKTWRKMQQYLFDVPWHELPEVSRTPALACLYAEVRRLGGDVQIWKWLALHPAFAIDPTEAGGENQMAFWSETVNWLIRHRDQLSAELSERILDWAMHEFLTWEMLQRNFTWKGRTFEAICQSAQEVRRMIIFDGYQAHYTAVRWREHGWDWSWSDEWNQWKVHELTTGVELQYEGKMMRHCVAGYTSRCVKGTSAIFRLTRNDQPCLTLEVDPRTCTLAQARGKQNRSATAEEQRVVDLWLSRKVEMQEVSV</sequence>
<accession>A0A517WLJ3</accession>
<reference evidence="1 2" key="1">
    <citation type="submission" date="2019-02" db="EMBL/GenBank/DDBJ databases">
        <title>Deep-cultivation of Planctomycetes and their phenomic and genomic characterization uncovers novel biology.</title>
        <authorList>
            <person name="Wiegand S."/>
            <person name="Jogler M."/>
            <person name="Boedeker C."/>
            <person name="Pinto D."/>
            <person name="Vollmers J."/>
            <person name="Rivas-Marin E."/>
            <person name="Kohn T."/>
            <person name="Peeters S.H."/>
            <person name="Heuer A."/>
            <person name="Rast P."/>
            <person name="Oberbeckmann S."/>
            <person name="Bunk B."/>
            <person name="Jeske O."/>
            <person name="Meyerdierks A."/>
            <person name="Storesund J.E."/>
            <person name="Kallscheuer N."/>
            <person name="Luecker S."/>
            <person name="Lage O.M."/>
            <person name="Pohl T."/>
            <person name="Merkel B.J."/>
            <person name="Hornburger P."/>
            <person name="Mueller R.-W."/>
            <person name="Bruemmer F."/>
            <person name="Labrenz M."/>
            <person name="Spormann A.M."/>
            <person name="Op den Camp H."/>
            <person name="Overmann J."/>
            <person name="Amann R."/>
            <person name="Jetten M.S.M."/>
            <person name="Mascher T."/>
            <person name="Medema M.H."/>
            <person name="Devos D.P."/>
            <person name="Kaster A.-K."/>
            <person name="Ovreas L."/>
            <person name="Rohde M."/>
            <person name="Galperin M.Y."/>
            <person name="Jogler C."/>
        </authorList>
    </citation>
    <scope>NUCLEOTIDE SEQUENCE [LARGE SCALE GENOMIC DNA]</scope>
    <source>
        <strain evidence="1 2">V6</strain>
    </source>
</reference>
<dbReference type="InterPro" id="IPR025586">
    <property type="entry name" value="PcfJ"/>
</dbReference>
<organism evidence="1 2">
    <name type="scientific">Gimesia chilikensis</name>
    <dbReference type="NCBI Taxonomy" id="2605989"/>
    <lineage>
        <taxon>Bacteria</taxon>
        <taxon>Pseudomonadati</taxon>
        <taxon>Planctomycetota</taxon>
        <taxon>Planctomycetia</taxon>
        <taxon>Planctomycetales</taxon>
        <taxon>Planctomycetaceae</taxon>
        <taxon>Gimesia</taxon>
    </lineage>
</organism>
<protein>
    <submittedName>
        <fullName evidence="1">Uncharacterized protein</fullName>
    </submittedName>
</protein>
<dbReference type="RefSeq" id="WP_145044936.1">
    <property type="nucleotide sequence ID" value="NZ_CP036347.1"/>
</dbReference>
<dbReference type="EMBL" id="CP036347">
    <property type="protein sequence ID" value="QDU06128.1"/>
    <property type="molecule type" value="Genomic_DNA"/>
</dbReference>
<dbReference type="Proteomes" id="UP000320722">
    <property type="component" value="Chromosome"/>
</dbReference>
<evidence type="ECO:0000313" key="2">
    <source>
        <dbReference type="Proteomes" id="UP000320722"/>
    </source>
</evidence>
<name>A0A517WLJ3_9PLAN</name>
<gene>
    <name evidence="1" type="ORF">V6x_58740</name>
</gene>
<evidence type="ECO:0000313" key="1">
    <source>
        <dbReference type="EMBL" id="QDU06128.1"/>
    </source>
</evidence>
<proteinExistence type="predicted"/>
<dbReference type="Pfam" id="PF14284">
    <property type="entry name" value="PcfJ"/>
    <property type="match status" value="1"/>
</dbReference>